<dbReference type="SUPFAM" id="SSF51182">
    <property type="entry name" value="RmlC-like cupins"/>
    <property type="match status" value="1"/>
</dbReference>
<keyword evidence="3" id="KW-1185">Reference proteome</keyword>
<evidence type="ECO:0000313" key="3">
    <source>
        <dbReference type="Proteomes" id="UP000010729"/>
    </source>
</evidence>
<name>N1V568_9MICC</name>
<reference evidence="2 3" key="1">
    <citation type="journal article" date="2013" name="Genome Announc.">
        <title>Draft Genome Sequence of Arthrobacter crystallopoietes Strain BAB-32, Revealing Genes for Bioremediation.</title>
        <authorList>
            <person name="Joshi M.N."/>
            <person name="Pandit A.S."/>
            <person name="Sharma A."/>
            <person name="Pandya R.V."/>
            <person name="Desai S.M."/>
            <person name="Saxena A.K."/>
            <person name="Bagatharia S.B."/>
        </authorList>
    </citation>
    <scope>NUCLEOTIDE SEQUENCE [LARGE SCALE GENOMIC DNA]</scope>
    <source>
        <strain evidence="2 3">BAB-32</strain>
    </source>
</reference>
<dbReference type="EMBL" id="ANPE02000080">
    <property type="protein sequence ID" value="EMY35227.1"/>
    <property type="molecule type" value="Genomic_DNA"/>
</dbReference>
<accession>N1V568</accession>
<dbReference type="Gene3D" id="2.60.120.10">
    <property type="entry name" value="Jelly Rolls"/>
    <property type="match status" value="1"/>
</dbReference>
<dbReference type="Pfam" id="PF07883">
    <property type="entry name" value="Cupin_2"/>
    <property type="match status" value="1"/>
</dbReference>
<organism evidence="2 3">
    <name type="scientific">Arthrobacter crystallopoietes BAB-32</name>
    <dbReference type="NCBI Taxonomy" id="1246476"/>
    <lineage>
        <taxon>Bacteria</taxon>
        <taxon>Bacillati</taxon>
        <taxon>Actinomycetota</taxon>
        <taxon>Actinomycetes</taxon>
        <taxon>Micrococcales</taxon>
        <taxon>Micrococcaceae</taxon>
        <taxon>Crystallibacter</taxon>
    </lineage>
</organism>
<evidence type="ECO:0000313" key="2">
    <source>
        <dbReference type="EMBL" id="EMY35227.1"/>
    </source>
</evidence>
<comment type="caution">
    <text evidence="2">The sequence shown here is derived from an EMBL/GenBank/DDBJ whole genome shotgun (WGS) entry which is preliminary data.</text>
</comment>
<proteinExistence type="predicted"/>
<dbReference type="InterPro" id="IPR011051">
    <property type="entry name" value="RmlC_Cupin_sf"/>
</dbReference>
<dbReference type="Proteomes" id="UP000010729">
    <property type="component" value="Unassembled WGS sequence"/>
</dbReference>
<gene>
    <name evidence="2" type="ORF">D477_005461</name>
</gene>
<evidence type="ECO:0000259" key="1">
    <source>
        <dbReference type="Pfam" id="PF07883"/>
    </source>
</evidence>
<dbReference type="InterPro" id="IPR014710">
    <property type="entry name" value="RmlC-like_jellyroll"/>
</dbReference>
<dbReference type="AlphaFoldDB" id="N1V568"/>
<protein>
    <recommendedName>
        <fullName evidence="1">Cupin type-2 domain-containing protein</fullName>
    </recommendedName>
</protein>
<sequence>MGTRLICPDSLDRWDGFALSEWELSAAAWEDFHPHSETNFVVAGELHIECGGQTVVLGPGDAARVNAGRVGRYWAPIYARMIAVYGPNPDGLESDAFKYTEI</sequence>
<dbReference type="InterPro" id="IPR013096">
    <property type="entry name" value="Cupin_2"/>
</dbReference>
<feature type="domain" description="Cupin type-2" evidence="1">
    <location>
        <begin position="27"/>
        <end position="73"/>
    </location>
</feature>